<dbReference type="Proteomes" id="UP001175271">
    <property type="component" value="Unassembled WGS sequence"/>
</dbReference>
<reference evidence="3" key="1">
    <citation type="submission" date="2023-06" db="EMBL/GenBank/DDBJ databases">
        <title>Genomic analysis of the entomopathogenic nematode Steinernema hermaphroditum.</title>
        <authorList>
            <person name="Schwarz E.M."/>
            <person name="Heppert J.K."/>
            <person name="Baniya A."/>
            <person name="Schwartz H.T."/>
            <person name="Tan C.-H."/>
            <person name="Antoshechkin I."/>
            <person name="Sternberg P.W."/>
            <person name="Goodrich-Blair H."/>
            <person name="Dillman A.R."/>
        </authorList>
    </citation>
    <scope>NUCLEOTIDE SEQUENCE</scope>
    <source>
        <strain evidence="3">PS9179</strain>
        <tissue evidence="3">Whole animal</tissue>
    </source>
</reference>
<organism evidence="3 4">
    <name type="scientific">Steinernema hermaphroditum</name>
    <dbReference type="NCBI Taxonomy" id="289476"/>
    <lineage>
        <taxon>Eukaryota</taxon>
        <taxon>Metazoa</taxon>
        <taxon>Ecdysozoa</taxon>
        <taxon>Nematoda</taxon>
        <taxon>Chromadorea</taxon>
        <taxon>Rhabditida</taxon>
        <taxon>Tylenchina</taxon>
        <taxon>Panagrolaimomorpha</taxon>
        <taxon>Strongyloidoidea</taxon>
        <taxon>Steinernematidae</taxon>
        <taxon>Steinernema</taxon>
    </lineage>
</organism>
<feature type="compositionally biased region" description="Basic and acidic residues" evidence="1">
    <location>
        <begin position="29"/>
        <end position="46"/>
    </location>
</feature>
<accession>A0AA39LQK0</accession>
<proteinExistence type="predicted"/>
<dbReference type="AlphaFoldDB" id="A0AA39LQK0"/>
<keyword evidence="2" id="KW-1133">Transmembrane helix</keyword>
<feature type="transmembrane region" description="Helical" evidence="2">
    <location>
        <begin position="90"/>
        <end position="113"/>
    </location>
</feature>
<keyword evidence="2" id="KW-0812">Transmembrane</keyword>
<keyword evidence="2" id="KW-0472">Membrane</keyword>
<evidence type="ECO:0000313" key="3">
    <source>
        <dbReference type="EMBL" id="KAK0405634.1"/>
    </source>
</evidence>
<protein>
    <submittedName>
        <fullName evidence="3">Uncharacterized protein</fullName>
    </submittedName>
</protein>
<keyword evidence="4" id="KW-1185">Reference proteome</keyword>
<gene>
    <name evidence="3" type="ORF">QR680_018102</name>
</gene>
<evidence type="ECO:0000256" key="2">
    <source>
        <dbReference type="SAM" id="Phobius"/>
    </source>
</evidence>
<name>A0AA39LQK0_9BILA</name>
<evidence type="ECO:0000256" key="1">
    <source>
        <dbReference type="SAM" id="MobiDB-lite"/>
    </source>
</evidence>
<feature type="region of interest" description="Disordered" evidence="1">
    <location>
        <begin position="20"/>
        <end position="49"/>
    </location>
</feature>
<dbReference type="EMBL" id="JAUCMV010000004">
    <property type="protein sequence ID" value="KAK0405634.1"/>
    <property type="molecule type" value="Genomic_DNA"/>
</dbReference>
<evidence type="ECO:0000313" key="4">
    <source>
        <dbReference type="Proteomes" id="UP001175271"/>
    </source>
</evidence>
<sequence>MVQQTNMLFETPKIRQNHIRRISLNSRRTSTDDRSKKNTDNKEVHMQHLPTEDFCQSTYDSVEFWNGATTPEEVAELYDEEFHMAQKMEAMVNIISAIGDILGKVISFVIWTVGP</sequence>
<comment type="caution">
    <text evidence="3">The sequence shown here is derived from an EMBL/GenBank/DDBJ whole genome shotgun (WGS) entry which is preliminary data.</text>
</comment>